<dbReference type="EnsemblMetazoa" id="XM_020008472.1">
    <property type="protein sequence ID" value="XP_019864031.1"/>
    <property type="gene ID" value="LOC109593366"/>
</dbReference>
<proteinExistence type="predicted"/>
<dbReference type="RefSeq" id="XP_019864031.1">
    <property type="nucleotide sequence ID" value="XM_020008472.1"/>
</dbReference>
<evidence type="ECO:0000313" key="1">
    <source>
        <dbReference type="EnsemblMetazoa" id="XP_019864031.1"/>
    </source>
</evidence>
<keyword evidence="2" id="KW-1185">Reference proteome</keyword>
<dbReference type="Proteomes" id="UP000007879">
    <property type="component" value="Unassembled WGS sequence"/>
</dbReference>
<reference evidence="1" key="2">
    <citation type="submission" date="2024-06" db="UniProtKB">
        <authorList>
            <consortium name="EnsemblMetazoa"/>
        </authorList>
    </citation>
    <scope>IDENTIFICATION</scope>
</reference>
<name>A0AAN0K3D1_AMPQE</name>
<protein>
    <submittedName>
        <fullName evidence="1">Uncharacterized protein</fullName>
    </submittedName>
</protein>
<dbReference type="KEGG" id="aqu:109593366"/>
<organism evidence="1 2">
    <name type="scientific">Amphimedon queenslandica</name>
    <name type="common">Sponge</name>
    <dbReference type="NCBI Taxonomy" id="400682"/>
    <lineage>
        <taxon>Eukaryota</taxon>
        <taxon>Metazoa</taxon>
        <taxon>Porifera</taxon>
        <taxon>Demospongiae</taxon>
        <taxon>Heteroscleromorpha</taxon>
        <taxon>Haplosclerida</taxon>
        <taxon>Niphatidae</taxon>
        <taxon>Amphimedon</taxon>
    </lineage>
</organism>
<dbReference type="GeneID" id="109593366"/>
<dbReference type="AlphaFoldDB" id="A0AAN0K3D1"/>
<evidence type="ECO:0000313" key="2">
    <source>
        <dbReference type="Proteomes" id="UP000007879"/>
    </source>
</evidence>
<reference evidence="2" key="1">
    <citation type="journal article" date="2010" name="Nature">
        <title>The Amphimedon queenslandica genome and the evolution of animal complexity.</title>
        <authorList>
            <person name="Srivastava M."/>
            <person name="Simakov O."/>
            <person name="Chapman J."/>
            <person name="Fahey B."/>
            <person name="Gauthier M.E."/>
            <person name="Mitros T."/>
            <person name="Richards G.S."/>
            <person name="Conaco C."/>
            <person name="Dacre M."/>
            <person name="Hellsten U."/>
            <person name="Larroux C."/>
            <person name="Putnam N.H."/>
            <person name="Stanke M."/>
            <person name="Adamska M."/>
            <person name="Darling A."/>
            <person name="Degnan S.M."/>
            <person name="Oakley T.H."/>
            <person name="Plachetzki D.C."/>
            <person name="Zhai Y."/>
            <person name="Adamski M."/>
            <person name="Calcino A."/>
            <person name="Cummins S.F."/>
            <person name="Goodstein D.M."/>
            <person name="Harris C."/>
            <person name="Jackson D.J."/>
            <person name="Leys S.P."/>
            <person name="Shu S."/>
            <person name="Woodcroft B.J."/>
            <person name="Vervoort M."/>
            <person name="Kosik K.S."/>
            <person name="Manning G."/>
            <person name="Degnan B.M."/>
            <person name="Rokhsar D.S."/>
        </authorList>
    </citation>
    <scope>NUCLEOTIDE SEQUENCE [LARGE SCALE GENOMIC DNA]</scope>
</reference>
<sequence length="281" mass="32148">TSTSLTKSESAGTTKPVYIVPYELNVEYSTMNDRFSLVLSKFADEIIEGNWLDDFKAFLLGRTPHQSEGREREGADREDEIMKVCNKLGLVSLLRKYFFLSNFGALMLFAEEYKFVASKTLLDFSEKIDDLYSKILAKDFAKQAIEDHKKLEDHGEVIFKVDLDLESTLKEFQKFLVKAFYRHHGILISLRVVHHSLLTFVCTIPKWLVEEMKEYVTKNEEMLKSKNVVELIIDNTVMFSIKSKTNVTPEEEVTGKLSGLTLTEPEEFRGIAAMLFAPASS</sequence>
<accession>A0AAN0K3D1</accession>